<evidence type="ECO:0000313" key="3">
    <source>
        <dbReference type="Proteomes" id="UP000198928"/>
    </source>
</evidence>
<proteinExistence type="predicted"/>
<organism evidence="2 3">
    <name type="scientific">Streptomyces pini</name>
    <dbReference type="NCBI Taxonomy" id="1520580"/>
    <lineage>
        <taxon>Bacteria</taxon>
        <taxon>Bacillati</taxon>
        <taxon>Actinomycetota</taxon>
        <taxon>Actinomycetes</taxon>
        <taxon>Kitasatosporales</taxon>
        <taxon>Streptomycetaceae</taxon>
        <taxon>Streptomyces</taxon>
    </lineage>
</organism>
<sequence>MDEGTDLREIGRRIAHYGAPAPSAMGTAPARGHSGRRTEVSISRPNGSGSVNLSPNSTRCSTR</sequence>
<protein>
    <submittedName>
        <fullName evidence="2">Uncharacterized protein</fullName>
    </submittedName>
</protein>
<feature type="region of interest" description="Disordered" evidence="1">
    <location>
        <begin position="1"/>
        <end position="63"/>
    </location>
</feature>
<reference evidence="3" key="1">
    <citation type="submission" date="2016-10" db="EMBL/GenBank/DDBJ databases">
        <authorList>
            <person name="Varghese N."/>
            <person name="Submissions S."/>
        </authorList>
    </citation>
    <scope>NUCLEOTIDE SEQUENCE [LARGE SCALE GENOMIC DNA]</scope>
    <source>
        <strain evidence="3">PL19</strain>
    </source>
</reference>
<dbReference type="EMBL" id="FOSG01000015">
    <property type="protein sequence ID" value="SFL24683.1"/>
    <property type="molecule type" value="Genomic_DNA"/>
</dbReference>
<feature type="compositionally biased region" description="Polar residues" evidence="1">
    <location>
        <begin position="40"/>
        <end position="63"/>
    </location>
</feature>
<keyword evidence="3" id="KW-1185">Reference proteome</keyword>
<evidence type="ECO:0000256" key="1">
    <source>
        <dbReference type="SAM" id="MobiDB-lite"/>
    </source>
</evidence>
<evidence type="ECO:0000313" key="2">
    <source>
        <dbReference type="EMBL" id="SFL24683.1"/>
    </source>
</evidence>
<dbReference type="AlphaFoldDB" id="A0A1I4G4T4"/>
<dbReference type="Proteomes" id="UP000198928">
    <property type="component" value="Unassembled WGS sequence"/>
</dbReference>
<gene>
    <name evidence="2" type="ORF">SAMN05192584_11589</name>
</gene>
<name>A0A1I4G4T4_9ACTN</name>
<feature type="compositionally biased region" description="Basic and acidic residues" evidence="1">
    <location>
        <begin position="1"/>
        <end position="12"/>
    </location>
</feature>
<accession>A0A1I4G4T4</accession>